<dbReference type="RefSeq" id="WP_072773160.1">
    <property type="nucleotide sequence ID" value="NZ_FRDN01000008.1"/>
</dbReference>
<name>A0A1M7TZF4_9FIRM</name>
<dbReference type="EMBL" id="FRDN01000008">
    <property type="protein sequence ID" value="SHN76121.1"/>
    <property type="molecule type" value="Genomic_DNA"/>
</dbReference>
<evidence type="ECO:0000313" key="3">
    <source>
        <dbReference type="Proteomes" id="UP000184010"/>
    </source>
</evidence>
<dbReference type="Pfam" id="PF14065">
    <property type="entry name" value="Pvc16_N"/>
    <property type="match status" value="1"/>
</dbReference>
<dbReference type="AlphaFoldDB" id="A0A1M7TZF4"/>
<protein>
    <recommendedName>
        <fullName evidence="1">Pvc16 N-terminal domain-containing protein</fullName>
    </recommendedName>
</protein>
<sequence>MGDYNAIYEAGQSVVELLKKEMTPMPINNPEAIGLCTPQEPEDYQLTLWIYTIEEYNNSGINAGFIVDPHNDQQERYAPLQLRCHALLSAHSKAPVSTRLTDEYRIIGRALQVIRDHPSIPADSLVGSLAGEGAAILLSYAKLNYDELSKIWNSAHKIIKPSFALHITQVPIESNRVRPVAARVTSTRMELRDKK</sequence>
<organism evidence="2 3">
    <name type="scientific">Desulfitobacterium chlororespirans DSM 11544</name>
    <dbReference type="NCBI Taxonomy" id="1121395"/>
    <lineage>
        <taxon>Bacteria</taxon>
        <taxon>Bacillati</taxon>
        <taxon>Bacillota</taxon>
        <taxon>Clostridia</taxon>
        <taxon>Eubacteriales</taxon>
        <taxon>Desulfitobacteriaceae</taxon>
        <taxon>Desulfitobacterium</taxon>
    </lineage>
</organism>
<reference evidence="3" key="1">
    <citation type="submission" date="2016-12" db="EMBL/GenBank/DDBJ databases">
        <authorList>
            <person name="Varghese N."/>
            <person name="Submissions S."/>
        </authorList>
    </citation>
    <scope>NUCLEOTIDE SEQUENCE [LARGE SCALE GENOMIC DNA]</scope>
    <source>
        <strain evidence="3">DSM 11544</strain>
    </source>
</reference>
<evidence type="ECO:0000313" key="2">
    <source>
        <dbReference type="EMBL" id="SHN76121.1"/>
    </source>
</evidence>
<evidence type="ECO:0000259" key="1">
    <source>
        <dbReference type="Pfam" id="PF14065"/>
    </source>
</evidence>
<dbReference type="STRING" id="1121395.SAMN02745215_02798"/>
<dbReference type="InterPro" id="IPR025351">
    <property type="entry name" value="Pvc16_N"/>
</dbReference>
<keyword evidence="3" id="KW-1185">Reference proteome</keyword>
<proteinExistence type="predicted"/>
<accession>A0A1M7TZF4</accession>
<gene>
    <name evidence="2" type="ORF">SAMN02745215_02798</name>
</gene>
<feature type="domain" description="Pvc16 N-terminal" evidence="1">
    <location>
        <begin position="13"/>
        <end position="185"/>
    </location>
</feature>
<dbReference type="Proteomes" id="UP000184010">
    <property type="component" value="Unassembled WGS sequence"/>
</dbReference>